<accession>A0A4V6IMU0</accession>
<dbReference type="AlphaFoldDB" id="A0A4V6IMU0"/>
<dbReference type="Proteomes" id="UP000294360">
    <property type="component" value="Chromosome"/>
</dbReference>
<gene>
    <name evidence="1" type="ORF">MTUNDRAET4_2592</name>
</gene>
<proteinExistence type="predicted"/>
<organism evidence="1 2">
    <name type="scientific">Methylocella tundrae</name>
    <dbReference type="NCBI Taxonomy" id="227605"/>
    <lineage>
        <taxon>Bacteria</taxon>
        <taxon>Pseudomonadati</taxon>
        <taxon>Pseudomonadota</taxon>
        <taxon>Alphaproteobacteria</taxon>
        <taxon>Hyphomicrobiales</taxon>
        <taxon>Beijerinckiaceae</taxon>
        <taxon>Methylocella</taxon>
    </lineage>
</organism>
<reference evidence="1 2" key="1">
    <citation type="submission" date="2019-03" db="EMBL/GenBank/DDBJ databases">
        <authorList>
            <person name="Kox A.R. M."/>
        </authorList>
    </citation>
    <scope>NUCLEOTIDE SEQUENCE [LARGE SCALE GENOMIC DNA]</scope>
    <source>
        <strain evidence="1">MTUNDRAET4 annotated genome</strain>
    </source>
</reference>
<dbReference type="EMBL" id="LR536450">
    <property type="protein sequence ID" value="VFU09479.1"/>
    <property type="molecule type" value="Genomic_DNA"/>
</dbReference>
<protein>
    <submittedName>
        <fullName evidence="1">Uncharacterized protein</fullName>
    </submittedName>
</protein>
<name>A0A4V6IMU0_METTU</name>
<dbReference type="KEGG" id="mtun:MTUNDRAET4_2592"/>
<sequence>MDRSREKSANAENRLRLHRQEAFTLHLLTGQLARAANGFGLLASALFGRLLIMATKLHLAENALALHFFLERLEGLIDIIVANENLHA</sequence>
<evidence type="ECO:0000313" key="1">
    <source>
        <dbReference type="EMBL" id="VFU09479.1"/>
    </source>
</evidence>
<evidence type="ECO:0000313" key="2">
    <source>
        <dbReference type="Proteomes" id="UP000294360"/>
    </source>
</evidence>